<evidence type="ECO:0000313" key="12">
    <source>
        <dbReference type="EMBL" id="BAC24561.1"/>
    </source>
</evidence>
<keyword evidence="2" id="KW-1003">Cell membrane</keyword>
<keyword evidence="4" id="KW-0132">Cell division</keyword>
<keyword evidence="9" id="KW-0813">Transport</keyword>
<evidence type="ECO:0000256" key="10">
    <source>
        <dbReference type="SAM" id="Phobius"/>
    </source>
</evidence>
<dbReference type="PANTHER" id="PTHR30625:SF3">
    <property type="entry name" value="TOL-PAL SYSTEM PROTEIN TOLQ"/>
    <property type="match status" value="1"/>
</dbReference>
<dbReference type="eggNOG" id="COG0811">
    <property type="taxonomic scope" value="Bacteria"/>
</dbReference>
<dbReference type="KEGG" id="wbr:tolQ"/>
<gene>
    <name evidence="12" type="primary">tolQ</name>
</gene>
<reference evidence="12 13" key="1">
    <citation type="journal article" date="2002" name="Nat. Genet.">
        <title>Genome sequence of the endocellular obligate symbiont of tsetse flies, Wigglesworthia glossinidia.</title>
        <authorList>
            <person name="Akman L."/>
            <person name="Yamashita A."/>
            <person name="Watanabe H."/>
            <person name="Oshima K."/>
            <person name="Shiba T."/>
            <person name="Hattori M."/>
            <person name="Aksoy S."/>
        </authorList>
    </citation>
    <scope>NUCLEOTIDE SEQUENCE [LARGE SCALE GENOMIC DNA]</scope>
</reference>
<keyword evidence="3" id="KW-0997">Cell inner membrane</keyword>
<keyword evidence="9" id="KW-0653">Protein transport</keyword>
<keyword evidence="13" id="KW-1185">Reference proteome</keyword>
<proteinExistence type="inferred from homology"/>
<evidence type="ECO:0000256" key="8">
    <source>
        <dbReference type="ARBA" id="ARBA00023306"/>
    </source>
</evidence>
<feature type="transmembrane region" description="Helical" evidence="10">
    <location>
        <begin position="15"/>
        <end position="40"/>
    </location>
</feature>
<sequence length="235" mass="27324">MINTNIFDLFLKSDLILKIIFLFLFFCSITSWMIIFYKFFILRKLEKKMEIFEKKFWSKKNISNIYNDISFNKKELTGCEQIFFYGFKEFSKLNHEEVNDPQSVINGTKRAMNIITNREIEFIEFNLSTLGSISSVSPYVGLLGTVWSIMNTFYKIGGYSENITIQNIAPEISEALSTTAISLFVAIPALIAFNKLNVKSNIISQNYLNFSEELSAILHRKIFSKKTIHNNKYEI</sequence>
<dbReference type="InterPro" id="IPR050790">
    <property type="entry name" value="ExbB/TolQ_transport"/>
</dbReference>
<evidence type="ECO:0000256" key="9">
    <source>
        <dbReference type="RuleBase" id="RU004057"/>
    </source>
</evidence>
<evidence type="ECO:0000259" key="11">
    <source>
        <dbReference type="Pfam" id="PF01618"/>
    </source>
</evidence>
<keyword evidence="8" id="KW-0131">Cell cycle</keyword>
<dbReference type="InterPro" id="IPR014163">
    <property type="entry name" value="Tol-Pal_TolQ"/>
</dbReference>
<comment type="subcellular location">
    <subcellularLocation>
        <location evidence="1">Cell membrane</location>
        <topology evidence="1">Multi-pass membrane protein</topology>
    </subcellularLocation>
    <subcellularLocation>
        <location evidence="9">Membrane</location>
        <topology evidence="9">Multi-pass membrane protein</topology>
    </subcellularLocation>
</comment>
<evidence type="ECO:0000256" key="2">
    <source>
        <dbReference type="ARBA" id="ARBA00022475"/>
    </source>
</evidence>
<comment type="similarity">
    <text evidence="9">Belongs to the exbB/tolQ family.</text>
</comment>
<keyword evidence="7 10" id="KW-0472">Membrane</keyword>
<evidence type="ECO:0000313" key="13">
    <source>
        <dbReference type="Proteomes" id="UP000000562"/>
    </source>
</evidence>
<dbReference type="AlphaFoldDB" id="Q8D2D9"/>
<evidence type="ECO:0000256" key="1">
    <source>
        <dbReference type="ARBA" id="ARBA00004651"/>
    </source>
</evidence>
<evidence type="ECO:0000256" key="7">
    <source>
        <dbReference type="ARBA" id="ARBA00023136"/>
    </source>
</evidence>
<dbReference type="PANTHER" id="PTHR30625">
    <property type="entry name" value="PROTEIN TOLQ"/>
    <property type="match status" value="1"/>
</dbReference>
<protein>
    <submittedName>
        <fullName evidence="12">TolQ protein</fullName>
    </submittedName>
</protein>
<dbReference type="InterPro" id="IPR002898">
    <property type="entry name" value="MotA_ExbB_proton_chnl"/>
</dbReference>
<dbReference type="GO" id="GO:0043213">
    <property type="term" value="P:bacteriocin transport"/>
    <property type="evidence" value="ECO:0007669"/>
    <property type="project" value="InterPro"/>
</dbReference>
<dbReference type="HOGENOM" id="CLU_053325_2_2_6"/>
<evidence type="ECO:0000256" key="4">
    <source>
        <dbReference type="ARBA" id="ARBA00022618"/>
    </source>
</evidence>
<keyword evidence="5 10" id="KW-0812">Transmembrane</keyword>
<evidence type="ECO:0000256" key="5">
    <source>
        <dbReference type="ARBA" id="ARBA00022692"/>
    </source>
</evidence>
<dbReference type="STRING" id="36870.gene:10368917"/>
<dbReference type="GO" id="GO:0051301">
    <property type="term" value="P:cell division"/>
    <property type="evidence" value="ECO:0007669"/>
    <property type="project" value="UniProtKB-KW"/>
</dbReference>
<dbReference type="Proteomes" id="UP000000562">
    <property type="component" value="Chromosome"/>
</dbReference>
<dbReference type="NCBIfam" id="TIGR02796">
    <property type="entry name" value="tolQ"/>
    <property type="match status" value="1"/>
</dbReference>
<dbReference type="GO" id="GO:0017038">
    <property type="term" value="P:protein import"/>
    <property type="evidence" value="ECO:0007669"/>
    <property type="project" value="TreeGrafter"/>
</dbReference>
<dbReference type="Pfam" id="PF01618">
    <property type="entry name" value="MotA_ExbB"/>
    <property type="match status" value="1"/>
</dbReference>
<accession>Q8D2D9</accession>
<organism evidence="12 13">
    <name type="scientific">Wigglesworthia glossinidia brevipalpis</name>
    <dbReference type="NCBI Taxonomy" id="36870"/>
    <lineage>
        <taxon>Bacteria</taxon>
        <taxon>Pseudomonadati</taxon>
        <taxon>Pseudomonadota</taxon>
        <taxon>Gammaproteobacteria</taxon>
        <taxon>Enterobacterales</taxon>
        <taxon>Erwiniaceae</taxon>
        <taxon>Wigglesworthia</taxon>
    </lineage>
</organism>
<evidence type="ECO:0000256" key="3">
    <source>
        <dbReference type="ARBA" id="ARBA00022519"/>
    </source>
</evidence>
<dbReference type="OrthoDB" id="9805133at2"/>
<name>Q8D2D9_WIGBR</name>
<dbReference type="EMBL" id="BA000021">
    <property type="protein sequence ID" value="BAC24561.1"/>
    <property type="molecule type" value="Genomic_DNA"/>
</dbReference>
<evidence type="ECO:0000256" key="6">
    <source>
        <dbReference type="ARBA" id="ARBA00022989"/>
    </source>
</evidence>
<dbReference type="GO" id="GO:0005886">
    <property type="term" value="C:plasma membrane"/>
    <property type="evidence" value="ECO:0007669"/>
    <property type="project" value="UniProtKB-SubCell"/>
</dbReference>
<keyword evidence="6 10" id="KW-1133">Transmembrane helix</keyword>
<feature type="domain" description="MotA/TolQ/ExbB proton channel" evidence="11">
    <location>
        <begin position="93"/>
        <end position="206"/>
    </location>
</feature>